<reference evidence="1" key="1">
    <citation type="journal article" date="2023" name="Nat. Commun.">
        <title>Diploid and tetraploid genomes of Acorus and the evolution of monocots.</title>
        <authorList>
            <person name="Ma L."/>
            <person name="Liu K.W."/>
            <person name="Li Z."/>
            <person name="Hsiao Y.Y."/>
            <person name="Qi Y."/>
            <person name="Fu T."/>
            <person name="Tang G.D."/>
            <person name="Zhang D."/>
            <person name="Sun W.H."/>
            <person name="Liu D.K."/>
            <person name="Li Y."/>
            <person name="Chen G.Z."/>
            <person name="Liu X.D."/>
            <person name="Liao X.Y."/>
            <person name="Jiang Y.T."/>
            <person name="Yu X."/>
            <person name="Hao Y."/>
            <person name="Huang J."/>
            <person name="Zhao X.W."/>
            <person name="Ke S."/>
            <person name="Chen Y.Y."/>
            <person name="Wu W.L."/>
            <person name="Hsu J.L."/>
            <person name="Lin Y.F."/>
            <person name="Huang M.D."/>
            <person name="Li C.Y."/>
            <person name="Huang L."/>
            <person name="Wang Z.W."/>
            <person name="Zhao X."/>
            <person name="Zhong W.Y."/>
            <person name="Peng D.H."/>
            <person name="Ahmad S."/>
            <person name="Lan S."/>
            <person name="Zhang J.S."/>
            <person name="Tsai W.C."/>
            <person name="Van de Peer Y."/>
            <person name="Liu Z.J."/>
        </authorList>
    </citation>
    <scope>NUCLEOTIDE SEQUENCE</scope>
    <source>
        <strain evidence="1">CP</strain>
    </source>
</reference>
<evidence type="ECO:0000313" key="2">
    <source>
        <dbReference type="Proteomes" id="UP001180020"/>
    </source>
</evidence>
<name>A0AAV9E7M4_ACOCL</name>
<accession>A0AAV9E7M4</accession>
<reference evidence="1" key="2">
    <citation type="submission" date="2023-06" db="EMBL/GenBank/DDBJ databases">
        <authorList>
            <person name="Ma L."/>
            <person name="Liu K.-W."/>
            <person name="Li Z."/>
            <person name="Hsiao Y.-Y."/>
            <person name="Qi Y."/>
            <person name="Fu T."/>
            <person name="Tang G."/>
            <person name="Zhang D."/>
            <person name="Sun W.-H."/>
            <person name="Liu D.-K."/>
            <person name="Li Y."/>
            <person name="Chen G.-Z."/>
            <person name="Liu X.-D."/>
            <person name="Liao X.-Y."/>
            <person name="Jiang Y.-T."/>
            <person name="Yu X."/>
            <person name="Hao Y."/>
            <person name="Huang J."/>
            <person name="Zhao X.-W."/>
            <person name="Ke S."/>
            <person name="Chen Y.-Y."/>
            <person name="Wu W.-L."/>
            <person name="Hsu J.-L."/>
            <person name="Lin Y.-F."/>
            <person name="Huang M.-D."/>
            <person name="Li C.-Y."/>
            <person name="Huang L."/>
            <person name="Wang Z.-W."/>
            <person name="Zhao X."/>
            <person name="Zhong W.-Y."/>
            <person name="Peng D.-H."/>
            <person name="Ahmad S."/>
            <person name="Lan S."/>
            <person name="Zhang J.-S."/>
            <person name="Tsai W.-C."/>
            <person name="Van De Peer Y."/>
            <person name="Liu Z.-J."/>
        </authorList>
    </citation>
    <scope>NUCLEOTIDE SEQUENCE</scope>
    <source>
        <strain evidence="1">CP</strain>
        <tissue evidence="1">Leaves</tissue>
    </source>
</reference>
<dbReference type="Proteomes" id="UP001180020">
    <property type="component" value="Unassembled WGS sequence"/>
</dbReference>
<sequence length="94" mass="10749">MRRRINHIGAMHSGEQVLEAQEDIKQLLVSHFTLAYKKDRHRISVSVDEDLKKVTGHMWTDLEAPFSVNKVKKAVFDVALDKAPSPDGFGLRFF</sequence>
<gene>
    <name evidence="1" type="ORF">QJS10_CPA09g00911</name>
</gene>
<dbReference type="AlphaFoldDB" id="A0AAV9E7M4"/>
<comment type="caution">
    <text evidence="1">The sequence shown here is derived from an EMBL/GenBank/DDBJ whole genome shotgun (WGS) entry which is preliminary data.</text>
</comment>
<dbReference type="EMBL" id="JAUJYO010000009">
    <property type="protein sequence ID" value="KAK1308303.1"/>
    <property type="molecule type" value="Genomic_DNA"/>
</dbReference>
<proteinExistence type="predicted"/>
<evidence type="ECO:0000313" key="1">
    <source>
        <dbReference type="EMBL" id="KAK1308303.1"/>
    </source>
</evidence>
<keyword evidence="2" id="KW-1185">Reference proteome</keyword>
<protein>
    <submittedName>
        <fullName evidence="1">Uncharacterized protein</fullName>
    </submittedName>
</protein>
<organism evidence="1 2">
    <name type="scientific">Acorus calamus</name>
    <name type="common">Sweet flag</name>
    <dbReference type="NCBI Taxonomy" id="4465"/>
    <lineage>
        <taxon>Eukaryota</taxon>
        <taxon>Viridiplantae</taxon>
        <taxon>Streptophyta</taxon>
        <taxon>Embryophyta</taxon>
        <taxon>Tracheophyta</taxon>
        <taxon>Spermatophyta</taxon>
        <taxon>Magnoliopsida</taxon>
        <taxon>Liliopsida</taxon>
        <taxon>Acoraceae</taxon>
        <taxon>Acorus</taxon>
    </lineage>
</organism>